<dbReference type="Proteomes" id="UP000580043">
    <property type="component" value="Unassembled WGS sequence"/>
</dbReference>
<dbReference type="EMBL" id="JABBGA010000059">
    <property type="protein sequence ID" value="NML29168.1"/>
    <property type="molecule type" value="Genomic_DNA"/>
</dbReference>
<dbReference type="RefSeq" id="WP_169148651.1">
    <property type="nucleotide sequence ID" value="NZ_JABBGA010000059.1"/>
</dbReference>
<accession>A0A848GA55</accession>
<protein>
    <submittedName>
        <fullName evidence="3">DUF2384 domain-containing protein</fullName>
    </submittedName>
</protein>
<dbReference type="GO" id="GO:0003677">
    <property type="term" value="F:DNA binding"/>
    <property type="evidence" value="ECO:0007669"/>
    <property type="project" value="InterPro"/>
</dbReference>
<organism evidence="3 4">
    <name type="scientific">Zoogloea dura</name>
    <dbReference type="NCBI Taxonomy" id="2728840"/>
    <lineage>
        <taxon>Bacteria</taxon>
        <taxon>Pseudomonadati</taxon>
        <taxon>Pseudomonadota</taxon>
        <taxon>Betaproteobacteria</taxon>
        <taxon>Rhodocyclales</taxon>
        <taxon>Zoogloeaceae</taxon>
        <taxon>Zoogloea</taxon>
    </lineage>
</organism>
<gene>
    <name evidence="3" type="ORF">HHL15_25835</name>
</gene>
<evidence type="ECO:0000313" key="4">
    <source>
        <dbReference type="Proteomes" id="UP000580043"/>
    </source>
</evidence>
<dbReference type="AlphaFoldDB" id="A0A848GA55"/>
<evidence type="ECO:0000259" key="1">
    <source>
        <dbReference type="Pfam" id="PF09722"/>
    </source>
</evidence>
<name>A0A848GA55_9RHOO</name>
<evidence type="ECO:0000313" key="3">
    <source>
        <dbReference type="EMBL" id="NML29168.1"/>
    </source>
</evidence>
<comment type="caution">
    <text evidence="3">The sequence shown here is derived from an EMBL/GenBank/DDBJ whole genome shotgun (WGS) entry which is preliminary data.</text>
</comment>
<proteinExistence type="predicted"/>
<feature type="domain" description="Antitoxin Xre-like helix-turn-helix" evidence="2">
    <location>
        <begin position="65"/>
        <end position="127"/>
    </location>
</feature>
<feature type="domain" description="Antitoxin Xre/MbcA/ParS-like toxin-binding" evidence="1">
    <location>
        <begin position="147"/>
        <end position="186"/>
    </location>
</feature>
<reference evidence="3 4" key="1">
    <citation type="submission" date="2020-04" db="EMBL/GenBank/DDBJ databases">
        <title>Zoogloea sp. G-4-1-14 isolated from soil.</title>
        <authorList>
            <person name="Dahal R.H."/>
        </authorList>
    </citation>
    <scope>NUCLEOTIDE SEQUENCE [LARGE SCALE GENOMIC DNA]</scope>
    <source>
        <strain evidence="3 4">G-4-1-14</strain>
    </source>
</reference>
<keyword evidence="4" id="KW-1185">Reference proteome</keyword>
<evidence type="ECO:0000259" key="2">
    <source>
        <dbReference type="Pfam" id="PF20432"/>
    </source>
</evidence>
<dbReference type="InterPro" id="IPR024467">
    <property type="entry name" value="Xre/MbcA/ParS-like_toxin-bd"/>
</dbReference>
<dbReference type="Pfam" id="PF09722">
    <property type="entry name" value="Xre_MbcA_ParS_C"/>
    <property type="match status" value="1"/>
</dbReference>
<sequence>MDGRGKTNYRHPLKMVAAQYAREDTVVSDGLLVRPPGADFTATEMALEPDMMALARSLNQASQGERVRLIRNGVAASRILELVEAMHVSRERLLGMLNLPDASVKRKIRQRAMLSQEQSERVLGLLRLIGQVAVMVEHSGDPKEFDAARWVGDWIERPIPALGGSRPADYMETLVGQTIVSQLLAQSQAAVFA</sequence>
<dbReference type="InterPro" id="IPR046847">
    <property type="entry name" value="Xre-like_HTH"/>
</dbReference>
<dbReference type="Pfam" id="PF20432">
    <property type="entry name" value="Xre-like-HTH"/>
    <property type="match status" value="1"/>
</dbReference>